<feature type="compositionally biased region" description="Low complexity" evidence="9">
    <location>
        <begin position="921"/>
        <end position="945"/>
    </location>
</feature>
<dbReference type="GO" id="GO:0008270">
    <property type="term" value="F:zinc ion binding"/>
    <property type="evidence" value="ECO:0007669"/>
    <property type="project" value="UniProtKB-KW"/>
</dbReference>
<evidence type="ECO:0000256" key="4">
    <source>
        <dbReference type="ARBA" id="ARBA00022833"/>
    </source>
</evidence>
<feature type="region of interest" description="Disordered" evidence="9">
    <location>
        <begin position="678"/>
        <end position="703"/>
    </location>
</feature>
<dbReference type="Gene3D" id="3.30.40.10">
    <property type="entry name" value="Zinc/RING finger domain, C3HC4 (zinc finger)"/>
    <property type="match status" value="1"/>
</dbReference>
<feature type="region of interest" description="Disordered" evidence="9">
    <location>
        <begin position="1"/>
        <end position="41"/>
    </location>
</feature>
<dbReference type="InterPro" id="IPR013083">
    <property type="entry name" value="Znf_RING/FYVE/PHD"/>
</dbReference>
<dbReference type="OrthoDB" id="436852at2759"/>
<keyword evidence="2" id="KW-0479">Metal-binding</keyword>
<feature type="compositionally biased region" description="Low complexity" evidence="9">
    <location>
        <begin position="548"/>
        <end position="559"/>
    </location>
</feature>
<gene>
    <name evidence="11" type="ORF">BG011_008733</name>
</gene>
<dbReference type="InterPro" id="IPR001965">
    <property type="entry name" value="Znf_PHD"/>
</dbReference>
<comment type="subcellular location">
    <subcellularLocation>
        <location evidence="1">Nucleus</location>
    </subcellularLocation>
</comment>
<evidence type="ECO:0000256" key="2">
    <source>
        <dbReference type="ARBA" id="ARBA00022723"/>
    </source>
</evidence>
<evidence type="ECO:0000256" key="5">
    <source>
        <dbReference type="ARBA" id="ARBA00023015"/>
    </source>
</evidence>
<feature type="compositionally biased region" description="Basic residues" evidence="9">
    <location>
        <begin position="869"/>
        <end position="878"/>
    </location>
</feature>
<dbReference type="Proteomes" id="UP000726737">
    <property type="component" value="Unassembled WGS sequence"/>
</dbReference>
<evidence type="ECO:0000313" key="11">
    <source>
        <dbReference type="EMBL" id="KAG0249992.1"/>
    </source>
</evidence>
<keyword evidence="3 8" id="KW-0863">Zinc-finger</keyword>
<evidence type="ECO:0000256" key="7">
    <source>
        <dbReference type="ARBA" id="ARBA00023242"/>
    </source>
</evidence>
<dbReference type="PROSITE" id="PS50016">
    <property type="entry name" value="ZF_PHD_2"/>
    <property type="match status" value="1"/>
</dbReference>
<feature type="compositionally biased region" description="Basic and acidic residues" evidence="9">
    <location>
        <begin position="879"/>
        <end position="896"/>
    </location>
</feature>
<feature type="region of interest" description="Disordered" evidence="9">
    <location>
        <begin position="460"/>
        <end position="486"/>
    </location>
</feature>
<feature type="compositionally biased region" description="Gly residues" evidence="9">
    <location>
        <begin position="946"/>
        <end position="957"/>
    </location>
</feature>
<dbReference type="SUPFAM" id="SSF57903">
    <property type="entry name" value="FYVE/PHD zinc finger"/>
    <property type="match status" value="1"/>
</dbReference>
<evidence type="ECO:0000256" key="3">
    <source>
        <dbReference type="ARBA" id="ARBA00022771"/>
    </source>
</evidence>
<evidence type="ECO:0000256" key="1">
    <source>
        <dbReference type="ARBA" id="ARBA00004123"/>
    </source>
</evidence>
<accession>A0A9P6TX58</accession>
<dbReference type="InterPro" id="IPR019786">
    <property type="entry name" value="Zinc_finger_PHD-type_CS"/>
</dbReference>
<dbReference type="PANTHER" id="PTHR46452">
    <property type="entry name" value="TRANSCRIPTION INITIATION FACTOR TFIID SUBUNIT 3"/>
    <property type="match status" value="1"/>
</dbReference>
<feature type="compositionally biased region" description="Basic residues" evidence="9">
    <location>
        <begin position="901"/>
        <end position="912"/>
    </location>
</feature>
<keyword evidence="5" id="KW-0805">Transcription regulation</keyword>
<keyword evidence="6" id="KW-0804">Transcription</keyword>
<organism evidence="11 12">
    <name type="scientific">Mortierella polycephala</name>
    <dbReference type="NCBI Taxonomy" id="41804"/>
    <lineage>
        <taxon>Eukaryota</taxon>
        <taxon>Fungi</taxon>
        <taxon>Fungi incertae sedis</taxon>
        <taxon>Mucoromycota</taxon>
        <taxon>Mortierellomycotina</taxon>
        <taxon>Mortierellomycetes</taxon>
        <taxon>Mortierellales</taxon>
        <taxon>Mortierellaceae</taxon>
        <taxon>Mortierella</taxon>
    </lineage>
</organism>
<evidence type="ECO:0000256" key="9">
    <source>
        <dbReference type="SAM" id="MobiDB-lite"/>
    </source>
</evidence>
<keyword evidence="12" id="KW-1185">Reference proteome</keyword>
<dbReference type="EMBL" id="JAAAJA010000738">
    <property type="protein sequence ID" value="KAG0249992.1"/>
    <property type="molecule type" value="Genomic_DNA"/>
</dbReference>
<dbReference type="Pfam" id="PF07524">
    <property type="entry name" value="Bromo_TP"/>
    <property type="match status" value="1"/>
</dbReference>
<protein>
    <recommendedName>
        <fullName evidence="10">PHD-type domain-containing protein</fullName>
    </recommendedName>
</protein>
<dbReference type="SMART" id="SM00576">
    <property type="entry name" value="BTP"/>
    <property type="match status" value="1"/>
</dbReference>
<feature type="compositionally biased region" description="Pro residues" evidence="9">
    <location>
        <begin position="275"/>
        <end position="288"/>
    </location>
</feature>
<evidence type="ECO:0000259" key="10">
    <source>
        <dbReference type="PROSITE" id="PS50016"/>
    </source>
</evidence>
<dbReference type="GO" id="GO:0005669">
    <property type="term" value="C:transcription factor TFIID complex"/>
    <property type="evidence" value="ECO:0007669"/>
    <property type="project" value="TreeGrafter"/>
</dbReference>
<dbReference type="Gene3D" id="1.10.20.10">
    <property type="entry name" value="Histone, subunit A"/>
    <property type="match status" value="1"/>
</dbReference>
<evidence type="ECO:0000256" key="6">
    <source>
        <dbReference type="ARBA" id="ARBA00023163"/>
    </source>
</evidence>
<dbReference type="InterPro" id="IPR009072">
    <property type="entry name" value="Histone-fold"/>
</dbReference>
<dbReference type="PROSITE" id="PS01359">
    <property type="entry name" value="ZF_PHD_1"/>
    <property type="match status" value="1"/>
</dbReference>
<dbReference type="InterPro" id="IPR019787">
    <property type="entry name" value="Znf_PHD-finger"/>
</dbReference>
<dbReference type="GO" id="GO:0046982">
    <property type="term" value="F:protein heterodimerization activity"/>
    <property type="evidence" value="ECO:0007669"/>
    <property type="project" value="InterPro"/>
</dbReference>
<keyword evidence="4" id="KW-0862">Zinc</keyword>
<evidence type="ECO:0000256" key="8">
    <source>
        <dbReference type="PROSITE-ProRule" id="PRU00146"/>
    </source>
</evidence>
<feature type="compositionally biased region" description="Acidic residues" evidence="9">
    <location>
        <begin position="293"/>
        <end position="305"/>
    </location>
</feature>
<feature type="compositionally biased region" description="Polar residues" evidence="9">
    <location>
        <begin position="242"/>
        <end position="256"/>
    </location>
</feature>
<proteinExistence type="predicted"/>
<dbReference type="AlphaFoldDB" id="A0A9P6TX58"/>
<feature type="region of interest" description="Disordered" evidence="9">
    <location>
        <begin position="807"/>
        <end position="962"/>
    </location>
</feature>
<dbReference type="InterPro" id="IPR006565">
    <property type="entry name" value="BTP"/>
</dbReference>
<name>A0A9P6TX58_9FUNG</name>
<feature type="region of interest" description="Disordered" evidence="9">
    <location>
        <begin position="233"/>
        <end position="327"/>
    </location>
</feature>
<feature type="region of interest" description="Disordered" evidence="9">
    <location>
        <begin position="540"/>
        <end position="565"/>
    </location>
</feature>
<reference evidence="11" key="1">
    <citation type="journal article" date="2020" name="Fungal Divers.">
        <title>Resolving the Mortierellaceae phylogeny through synthesis of multi-gene phylogenetics and phylogenomics.</title>
        <authorList>
            <person name="Vandepol N."/>
            <person name="Liber J."/>
            <person name="Desiro A."/>
            <person name="Na H."/>
            <person name="Kennedy M."/>
            <person name="Barry K."/>
            <person name="Grigoriev I.V."/>
            <person name="Miller A.N."/>
            <person name="O'Donnell K."/>
            <person name="Stajich J.E."/>
            <person name="Bonito G."/>
        </authorList>
    </citation>
    <scope>NUCLEOTIDE SEQUENCE</scope>
    <source>
        <strain evidence="11">KOD948</strain>
    </source>
</reference>
<evidence type="ECO:0000313" key="12">
    <source>
        <dbReference type="Proteomes" id="UP000726737"/>
    </source>
</evidence>
<dbReference type="InterPro" id="IPR011011">
    <property type="entry name" value="Znf_FYVE_PHD"/>
</dbReference>
<dbReference type="Pfam" id="PF00628">
    <property type="entry name" value="PHD"/>
    <property type="match status" value="1"/>
</dbReference>
<feature type="compositionally biased region" description="Basic and acidic residues" evidence="9">
    <location>
        <begin position="257"/>
        <end position="270"/>
    </location>
</feature>
<comment type="caution">
    <text evidence="11">The sequence shown here is derived from an EMBL/GenBank/DDBJ whole genome shotgun (WGS) entry which is preliminary data.</text>
</comment>
<feature type="compositionally biased region" description="Polar residues" evidence="9">
    <location>
        <begin position="1"/>
        <end position="11"/>
    </location>
</feature>
<feature type="compositionally biased region" description="Basic and acidic residues" evidence="9">
    <location>
        <begin position="24"/>
        <end position="39"/>
    </location>
</feature>
<keyword evidence="7" id="KW-0539">Nucleus</keyword>
<dbReference type="PANTHER" id="PTHR46452:SF1">
    <property type="entry name" value="TRANSCRIPTION INITIATION FACTOR TFIID SUBUNIT 3"/>
    <property type="match status" value="1"/>
</dbReference>
<feature type="domain" description="PHD-type" evidence="10">
    <location>
        <begin position="969"/>
        <end position="1019"/>
    </location>
</feature>
<dbReference type="GO" id="GO:0045944">
    <property type="term" value="P:positive regulation of transcription by RNA polymerase II"/>
    <property type="evidence" value="ECO:0007669"/>
    <property type="project" value="TreeGrafter"/>
</dbReference>
<feature type="compositionally biased region" description="Polar residues" evidence="9">
    <location>
        <begin position="473"/>
        <end position="486"/>
    </location>
</feature>
<feature type="compositionally biased region" description="Low complexity" evidence="9">
    <location>
        <begin position="682"/>
        <end position="698"/>
    </location>
</feature>
<dbReference type="SUPFAM" id="SSF47113">
    <property type="entry name" value="Histone-fold"/>
    <property type="match status" value="1"/>
</dbReference>
<sequence length="1022" mass="108534">MATIANATSATGKRPYHRKQVPRFRTDHNVSHRNPHQDPHSGLMVYSSHQHQPNPSTLSNFCQSMLRISTMHVLQSAGYDAVQANPMSVLVDCLGRYLAFLAESAKEFAEHSGRSQITAFDVADGLSDLGIELSDLENWLMENGGGPSGIGQEVEGVNGDNPNGVPETAVGSGVANRSILPSWKGANPGRVIHDVIWNGRSKDAGCNDIYEWHALPAGFVMPETDKEQDAYAYSEGPDHENSIGQKDSPSATAFSNKSKEHPSTRGRHPEWIPGSRPPHIPTYMPPFPGSALQEEESEEMEEDQSTDFKPSQTAEIPDSTASATAVSTAGLESAVGHTGRIDDSVAHADLAKLTIKTSHIAPGASDSDTIAANGKGTNADPYIHMEPTCESLLTHHPAAPTNSTAPSASTMNQLIQSQPRPHAAAVGLSQKFQDVFSDAMLTVLEPESFFSPISKQLKRQSTQSHTVDRAKELSNTLSSDHQQSSDIHNLLKQSASHDIVNKVANTDVSMPDALSAVVPTERIMNGGVIEAQNVQEASLTGSRTSMLSGVSRKGSFSSSPLSTMSYSNKEADGLSAAALGTISKSKTGSRKSSLTNAPPAVPAYVPAPPNASAAPMAAHSTTSPSTAQISRSILSRIGSNFDPAAVLAAQSSSISALTTGHSTAISNGVSSSTLSVKSTAQSPTYPSSGTTPTPGYPGFVNAPPAPLSETNSLSVRPGAGTIISSTAMPATPVAASVVVSQSNFAPKPIPGPISLSELPYSGPSATTTTNLIKAPLAATSTTPSTPVAAPKIRFKFSALDAISTGDSEESLSSKREHGHHSSLSSSHQRSRHRSSSITSSTGSFHYKKSKKSSRDYDDENEDMEDYVREKKKKKKSKSKDKDRDRERDRGRDRDSDGGSSSRHKHHKQHKQHRHDEHTNGSYSSSKSSSSSYVPSLTSTYPSKSTGGRGYSTSGHGGTTATAEEEQVEIIECICSNPTLDDGLFMIACDKCEVWFHGRCVGVREGDAVKTWYCQRCTAAGLV</sequence>
<dbReference type="SMART" id="SM00249">
    <property type="entry name" value="PHD"/>
    <property type="match status" value="1"/>
</dbReference>